<keyword evidence="3" id="KW-1185">Reference proteome</keyword>
<accession>A0ABN9BE15</accession>
<comment type="caution">
    <text evidence="2">The sequence shown here is derived from an EMBL/GenBank/DDBJ whole genome shotgun (WGS) entry which is preliminary data.</text>
</comment>
<gene>
    <name evidence="2" type="ORF">SPARVUS_LOCUS2730566</name>
</gene>
<feature type="compositionally biased region" description="Polar residues" evidence="1">
    <location>
        <begin position="12"/>
        <end position="21"/>
    </location>
</feature>
<evidence type="ECO:0000313" key="2">
    <source>
        <dbReference type="EMBL" id="CAI9545827.1"/>
    </source>
</evidence>
<proteinExistence type="predicted"/>
<sequence length="85" mass="8801">MDGAIFMGDGTPDSSARSAMTPQRPPTAADRAASATAVRPASPDWTKESVPTRSGARSPGSEAQPYHCPARCLPTSPSSWLAVCL</sequence>
<evidence type="ECO:0000313" key="3">
    <source>
        <dbReference type="Proteomes" id="UP001162483"/>
    </source>
</evidence>
<evidence type="ECO:0000256" key="1">
    <source>
        <dbReference type="SAM" id="MobiDB-lite"/>
    </source>
</evidence>
<dbReference type="Proteomes" id="UP001162483">
    <property type="component" value="Unassembled WGS sequence"/>
</dbReference>
<feature type="compositionally biased region" description="Low complexity" evidence="1">
    <location>
        <begin position="26"/>
        <end position="43"/>
    </location>
</feature>
<organism evidence="2 3">
    <name type="scientific">Staurois parvus</name>
    <dbReference type="NCBI Taxonomy" id="386267"/>
    <lineage>
        <taxon>Eukaryota</taxon>
        <taxon>Metazoa</taxon>
        <taxon>Chordata</taxon>
        <taxon>Craniata</taxon>
        <taxon>Vertebrata</taxon>
        <taxon>Euteleostomi</taxon>
        <taxon>Amphibia</taxon>
        <taxon>Batrachia</taxon>
        <taxon>Anura</taxon>
        <taxon>Neobatrachia</taxon>
        <taxon>Ranoidea</taxon>
        <taxon>Ranidae</taxon>
        <taxon>Staurois</taxon>
    </lineage>
</organism>
<dbReference type="EMBL" id="CATNWA010003593">
    <property type="protein sequence ID" value="CAI9545827.1"/>
    <property type="molecule type" value="Genomic_DNA"/>
</dbReference>
<reference evidence="2" key="1">
    <citation type="submission" date="2023-05" db="EMBL/GenBank/DDBJ databases">
        <authorList>
            <person name="Stuckert A."/>
        </authorList>
    </citation>
    <scope>NUCLEOTIDE SEQUENCE</scope>
</reference>
<feature type="region of interest" description="Disordered" evidence="1">
    <location>
        <begin position="1"/>
        <end position="70"/>
    </location>
</feature>
<name>A0ABN9BE15_9NEOB</name>
<protein>
    <submittedName>
        <fullName evidence="2">Uncharacterized protein</fullName>
    </submittedName>
</protein>